<dbReference type="InterPro" id="IPR040353">
    <property type="entry name" value="FLX/FLX-like"/>
</dbReference>
<evidence type="ECO:0000256" key="6">
    <source>
        <dbReference type="SAM" id="Coils"/>
    </source>
</evidence>
<dbReference type="EMBL" id="CM004400">
    <property type="protein sequence ID" value="OAY32070.1"/>
    <property type="molecule type" value="Genomic_DNA"/>
</dbReference>
<dbReference type="GO" id="GO:0030154">
    <property type="term" value="P:cell differentiation"/>
    <property type="evidence" value="ECO:0007669"/>
    <property type="project" value="UniProtKB-KW"/>
</dbReference>
<organism evidence="7 8">
    <name type="scientific">Manihot esculenta</name>
    <name type="common">Cassava</name>
    <name type="synonym">Jatropha manihot</name>
    <dbReference type="NCBI Taxonomy" id="3983"/>
    <lineage>
        <taxon>Eukaryota</taxon>
        <taxon>Viridiplantae</taxon>
        <taxon>Streptophyta</taxon>
        <taxon>Embryophyta</taxon>
        <taxon>Tracheophyta</taxon>
        <taxon>Spermatophyta</taxon>
        <taxon>Magnoliopsida</taxon>
        <taxon>eudicotyledons</taxon>
        <taxon>Gunneridae</taxon>
        <taxon>Pentapetalae</taxon>
        <taxon>rosids</taxon>
        <taxon>fabids</taxon>
        <taxon>Malpighiales</taxon>
        <taxon>Euphorbiaceae</taxon>
        <taxon>Crotonoideae</taxon>
        <taxon>Manihoteae</taxon>
        <taxon>Manihot</taxon>
    </lineage>
</organism>
<keyword evidence="3" id="KW-0221">Differentiation</keyword>
<sequence length="303" mass="33286">MSGRGHIPQALEGGVVQARGLMQRGPFPPGHRPSDRVAAPDLLENKIASQAAEIEQLVEDNRRLAAMHIALRQDLVAAQKEVERLKAHIRSIHTESDIQIRVLLDKTAKLESEIRAGENVKEDLKQAHIQAQSLVKSGQELTTEIQKASQELQKVRADVKSLPDLHTELDSLRHEYKRLRATFEYERGENIEKVAQLQATEQRLIGMAREVEKLHAEVLNAEKKALAPNTYGSAFGTHDPSYPTSVHGSGVYVDAYGRPLIQMSVGPAVDDPAVTGAIVDTVVSSAGGVALWGRPYDPPFSQK</sequence>
<feature type="coiled-coil region" evidence="6">
    <location>
        <begin position="68"/>
        <end position="224"/>
    </location>
</feature>
<protein>
    <submittedName>
        <fullName evidence="7">Uncharacterized protein</fullName>
    </submittedName>
</protein>
<dbReference type="Proteomes" id="UP000091857">
    <property type="component" value="Chromosome 14"/>
</dbReference>
<dbReference type="OMA" id="DSYQRSH"/>
<dbReference type="GO" id="GO:0009908">
    <property type="term" value="P:flower development"/>
    <property type="evidence" value="ECO:0007669"/>
    <property type="project" value="UniProtKB-KW"/>
</dbReference>
<evidence type="ECO:0000256" key="5">
    <source>
        <dbReference type="ARBA" id="ARBA00023089"/>
    </source>
</evidence>
<evidence type="ECO:0000256" key="3">
    <source>
        <dbReference type="ARBA" id="ARBA00022782"/>
    </source>
</evidence>
<evidence type="ECO:0000256" key="4">
    <source>
        <dbReference type="ARBA" id="ARBA00023054"/>
    </source>
</evidence>
<dbReference type="AlphaFoldDB" id="A0A251JDY7"/>
<evidence type="ECO:0000313" key="7">
    <source>
        <dbReference type="EMBL" id="OAY32070.1"/>
    </source>
</evidence>
<accession>A0A251JDY7</accession>
<keyword evidence="8" id="KW-1185">Reference proteome</keyword>
<dbReference type="PANTHER" id="PTHR33405">
    <property type="entry name" value="PROTEIN FLX-LIKE 2"/>
    <property type="match status" value="1"/>
</dbReference>
<name>A0A251JDY7_MANES</name>
<dbReference type="OrthoDB" id="1899348at2759"/>
<dbReference type="PANTHER" id="PTHR33405:SF18">
    <property type="entry name" value="PROTEIN FLX-LIKE 4"/>
    <property type="match status" value="1"/>
</dbReference>
<evidence type="ECO:0000313" key="8">
    <source>
        <dbReference type="Proteomes" id="UP000091857"/>
    </source>
</evidence>
<proteinExistence type="inferred from homology"/>
<evidence type="ECO:0000256" key="1">
    <source>
        <dbReference type="ARBA" id="ARBA00005405"/>
    </source>
</evidence>
<keyword evidence="5" id="KW-0287">Flowering</keyword>
<comment type="similarity">
    <text evidence="1">Belongs to the FLX family.</text>
</comment>
<dbReference type="Gramene" id="Manes.14G163900.4.v8.1">
    <property type="protein sequence ID" value="Manes.14G163900.4.v8.1.CDS"/>
    <property type="gene ID" value="Manes.14G163900.v8.1"/>
</dbReference>
<keyword evidence="2" id="KW-0217">Developmental protein</keyword>
<dbReference type="STRING" id="3983.A0A251JDY7"/>
<dbReference type="EMBL" id="CM004400">
    <property type="protein sequence ID" value="OAY32069.1"/>
    <property type="molecule type" value="Genomic_DNA"/>
</dbReference>
<keyword evidence="4 6" id="KW-0175">Coiled coil</keyword>
<dbReference type="Gramene" id="Manes.14G163900.3.v8.1">
    <property type="protein sequence ID" value="Manes.14G163900.3.v8.1.CDS"/>
    <property type="gene ID" value="Manes.14G163900.v8.1"/>
</dbReference>
<evidence type="ECO:0000256" key="2">
    <source>
        <dbReference type="ARBA" id="ARBA00022473"/>
    </source>
</evidence>
<gene>
    <name evidence="7" type="ORF">MANES_14G163900</name>
</gene>
<reference evidence="7 8" key="1">
    <citation type="submission" date="2016-02" db="EMBL/GenBank/DDBJ databases">
        <title>WGS assembly of Manihot esculenta.</title>
        <authorList>
            <person name="Bredeson J.V."/>
            <person name="Prochnik S.E."/>
            <person name="Lyons J.B."/>
            <person name="Schmutz J."/>
            <person name="Grimwood J."/>
            <person name="Vrebalov J."/>
            <person name="Bart R.S."/>
            <person name="Amuge T."/>
            <person name="Ferguson M.E."/>
            <person name="Green R."/>
            <person name="Putnam N."/>
            <person name="Stites J."/>
            <person name="Rounsley S."/>
            <person name="Rokhsar D.S."/>
        </authorList>
    </citation>
    <scope>NUCLEOTIDE SEQUENCE [LARGE SCALE GENOMIC DNA]</scope>
    <source>
        <strain evidence="8">cv. AM560-2</strain>
        <tissue evidence="7">Leaf</tissue>
    </source>
</reference>